<protein>
    <submittedName>
        <fullName evidence="13">Ion channel</fullName>
    </submittedName>
</protein>
<dbReference type="GO" id="GO:0015271">
    <property type="term" value="F:outward rectifier potassium channel activity"/>
    <property type="evidence" value="ECO:0007669"/>
    <property type="project" value="TreeGrafter"/>
</dbReference>
<dbReference type="SUPFAM" id="SSF81324">
    <property type="entry name" value="Voltage-gated potassium channels"/>
    <property type="match status" value="2"/>
</dbReference>
<dbReference type="GO" id="GO:0022841">
    <property type="term" value="F:potassium ion leak channel activity"/>
    <property type="evidence" value="ECO:0007669"/>
    <property type="project" value="TreeGrafter"/>
</dbReference>
<reference evidence="11 12" key="2">
    <citation type="submission" date="2018-10" db="EMBL/GenBank/DDBJ databases">
        <authorList>
            <consortium name="Pathogen Informatics"/>
        </authorList>
    </citation>
    <scope>NUCLEOTIDE SEQUENCE [LARGE SCALE GENOMIC DNA]</scope>
</reference>
<dbReference type="PRINTS" id="PR01333">
    <property type="entry name" value="2POREKCHANEL"/>
</dbReference>
<dbReference type="GO" id="GO:0030322">
    <property type="term" value="P:stabilization of membrane potential"/>
    <property type="evidence" value="ECO:0007669"/>
    <property type="project" value="TreeGrafter"/>
</dbReference>
<feature type="transmembrane region" description="Helical" evidence="9">
    <location>
        <begin position="20"/>
        <end position="39"/>
    </location>
</feature>
<evidence type="ECO:0000256" key="3">
    <source>
        <dbReference type="ARBA" id="ARBA00022692"/>
    </source>
</evidence>
<evidence type="ECO:0000256" key="6">
    <source>
        <dbReference type="ARBA" id="ARBA00023136"/>
    </source>
</evidence>
<dbReference type="Proteomes" id="UP000274131">
    <property type="component" value="Unassembled WGS sequence"/>
</dbReference>
<evidence type="ECO:0000259" key="10">
    <source>
        <dbReference type="Pfam" id="PF07885"/>
    </source>
</evidence>
<dbReference type="OrthoDB" id="297496at2759"/>
<keyword evidence="2 8" id="KW-0813">Transport</keyword>
<evidence type="ECO:0000256" key="9">
    <source>
        <dbReference type="SAM" id="Phobius"/>
    </source>
</evidence>
<reference evidence="13" key="1">
    <citation type="submission" date="2017-02" db="UniProtKB">
        <authorList>
            <consortium name="WormBaseParasite"/>
        </authorList>
    </citation>
    <scope>IDENTIFICATION</scope>
</reference>
<comment type="subcellular location">
    <subcellularLocation>
        <location evidence="1">Membrane</location>
        <topology evidence="1">Multi-pass membrane protein</topology>
    </subcellularLocation>
</comment>
<evidence type="ECO:0000256" key="1">
    <source>
        <dbReference type="ARBA" id="ARBA00004141"/>
    </source>
</evidence>
<dbReference type="WBParaSite" id="EVEC_0001206701-mRNA-1">
    <property type="protein sequence ID" value="EVEC_0001206701-mRNA-1"/>
    <property type="gene ID" value="EVEC_0001206701"/>
</dbReference>
<feature type="transmembrane region" description="Helical" evidence="9">
    <location>
        <begin position="114"/>
        <end position="135"/>
    </location>
</feature>
<evidence type="ECO:0000313" key="12">
    <source>
        <dbReference type="Proteomes" id="UP000274131"/>
    </source>
</evidence>
<feature type="transmembrane region" description="Helical" evidence="9">
    <location>
        <begin position="144"/>
        <end position="162"/>
    </location>
</feature>
<sequence length="377" mass="42087">MFSIPSRLKKPLRTALPHVGLATCSIVYVCFGALLFYQIEQPNELSSRRAALEHYERVKQRLIDKTFMKSSEKYDLSAYVDDYIEELLMLLEDPQMDAFFGTYLDMYNSGENQWTPMSSFLFAATTVIPVGYGFVTPTTKIGRLLIIIYGMFGAPLALVTVTDIGEFMSPHMLNFFEKIPGLGAMCCLVLLAFYIVICALLFHFTSTISLLDSIHFSITTVFTIGYGDTPPPIPIPTLIIFIILGVTLVTITVEIVASEVINQIHYMGRKMGNARKFASKMAHFAQLTRGRFRLSGHGQVDSFSNLALLMSLESQSILMKRPKKINLQNRAYEPSHLHIEFVDVTTPGSSQASISSHDLFPPCSAKTRETLSISSVS</sequence>
<evidence type="ECO:0000313" key="11">
    <source>
        <dbReference type="EMBL" id="VDD96561.1"/>
    </source>
</evidence>
<feature type="domain" description="Potassium channel" evidence="10">
    <location>
        <begin position="190"/>
        <end position="259"/>
    </location>
</feature>
<dbReference type="PANTHER" id="PTHR11003">
    <property type="entry name" value="POTASSIUM CHANNEL, SUBFAMILY K"/>
    <property type="match status" value="1"/>
</dbReference>
<name>A0A0N4VMB6_ENTVE</name>
<dbReference type="GO" id="GO:0005886">
    <property type="term" value="C:plasma membrane"/>
    <property type="evidence" value="ECO:0007669"/>
    <property type="project" value="TreeGrafter"/>
</dbReference>
<keyword evidence="7 8" id="KW-0407">Ion channel</keyword>
<gene>
    <name evidence="11" type="ORF">EVEC_LOCUS11312</name>
</gene>
<evidence type="ECO:0000256" key="4">
    <source>
        <dbReference type="ARBA" id="ARBA00022989"/>
    </source>
</evidence>
<dbReference type="PANTHER" id="PTHR11003:SF334">
    <property type="entry name" value="FI03418P"/>
    <property type="match status" value="1"/>
</dbReference>
<dbReference type="Gene3D" id="1.10.287.70">
    <property type="match status" value="1"/>
</dbReference>
<comment type="similarity">
    <text evidence="8">Belongs to the two pore domain potassium channel (TC 1.A.1.8) family.</text>
</comment>
<evidence type="ECO:0000256" key="8">
    <source>
        <dbReference type="RuleBase" id="RU003857"/>
    </source>
</evidence>
<accession>A0A0N4VMB6</accession>
<feature type="domain" description="Potassium channel" evidence="10">
    <location>
        <begin position="101"/>
        <end position="168"/>
    </location>
</feature>
<proteinExistence type="inferred from homology"/>
<feature type="transmembrane region" description="Helical" evidence="9">
    <location>
        <begin position="238"/>
        <end position="261"/>
    </location>
</feature>
<keyword evidence="5 8" id="KW-0406">Ion transport</keyword>
<dbReference type="InterPro" id="IPR003280">
    <property type="entry name" value="2pore_dom_K_chnl"/>
</dbReference>
<dbReference type="InterPro" id="IPR013099">
    <property type="entry name" value="K_chnl_dom"/>
</dbReference>
<organism evidence="13">
    <name type="scientific">Enterobius vermicularis</name>
    <name type="common">Human pinworm</name>
    <dbReference type="NCBI Taxonomy" id="51028"/>
    <lineage>
        <taxon>Eukaryota</taxon>
        <taxon>Metazoa</taxon>
        <taxon>Ecdysozoa</taxon>
        <taxon>Nematoda</taxon>
        <taxon>Chromadorea</taxon>
        <taxon>Rhabditida</taxon>
        <taxon>Spirurina</taxon>
        <taxon>Oxyuridomorpha</taxon>
        <taxon>Oxyuroidea</taxon>
        <taxon>Oxyuridae</taxon>
        <taxon>Enterobius</taxon>
    </lineage>
</organism>
<keyword evidence="6 9" id="KW-0472">Membrane</keyword>
<feature type="transmembrane region" description="Helical" evidence="9">
    <location>
        <begin position="209"/>
        <end position="226"/>
    </location>
</feature>
<evidence type="ECO:0000256" key="2">
    <source>
        <dbReference type="ARBA" id="ARBA00022448"/>
    </source>
</evidence>
<keyword evidence="12" id="KW-1185">Reference proteome</keyword>
<evidence type="ECO:0000256" key="7">
    <source>
        <dbReference type="ARBA" id="ARBA00023303"/>
    </source>
</evidence>
<feature type="transmembrane region" description="Helical" evidence="9">
    <location>
        <begin position="182"/>
        <end position="202"/>
    </location>
</feature>
<dbReference type="Pfam" id="PF07885">
    <property type="entry name" value="Ion_trans_2"/>
    <property type="match status" value="2"/>
</dbReference>
<evidence type="ECO:0000256" key="5">
    <source>
        <dbReference type="ARBA" id="ARBA00023065"/>
    </source>
</evidence>
<keyword evidence="3 8" id="KW-0812">Transmembrane</keyword>
<dbReference type="EMBL" id="UXUI01011872">
    <property type="protein sequence ID" value="VDD96561.1"/>
    <property type="molecule type" value="Genomic_DNA"/>
</dbReference>
<keyword evidence="4 9" id="KW-1133">Transmembrane helix</keyword>
<evidence type="ECO:0000313" key="13">
    <source>
        <dbReference type="WBParaSite" id="EVEC_0001206701-mRNA-1"/>
    </source>
</evidence>
<dbReference type="AlphaFoldDB" id="A0A0N4VMB6"/>